<feature type="transmembrane region" description="Helical" evidence="1">
    <location>
        <begin position="7"/>
        <end position="27"/>
    </location>
</feature>
<dbReference type="EMBL" id="JAUSTI010000002">
    <property type="protein sequence ID" value="MDQ0169305.1"/>
    <property type="molecule type" value="Genomic_DNA"/>
</dbReference>
<comment type="caution">
    <text evidence="2">The sequence shown here is derived from an EMBL/GenBank/DDBJ whole genome shotgun (WGS) entry which is preliminary data.</text>
</comment>
<keyword evidence="1" id="KW-0812">Transmembrane</keyword>
<gene>
    <name evidence="2" type="ORF">J2T19_000745</name>
</gene>
<keyword evidence="1" id="KW-1133">Transmembrane helix</keyword>
<keyword evidence="3" id="KW-1185">Reference proteome</keyword>
<evidence type="ECO:0000313" key="3">
    <source>
        <dbReference type="Proteomes" id="UP001233836"/>
    </source>
</evidence>
<accession>A0ABT9W8X1</accession>
<sequence length="77" mass="8513">MNKYMLHIVVSVVCIVGPVLGLLYGLWDSNQPKVGPVGDGKPIYPTLPQWISIVAPIIAGLINLPFAIIRYRQNKKD</sequence>
<organism evidence="2 3">
    <name type="scientific">Paenibacillus tundrae</name>
    <dbReference type="NCBI Taxonomy" id="528187"/>
    <lineage>
        <taxon>Bacteria</taxon>
        <taxon>Bacillati</taxon>
        <taxon>Bacillota</taxon>
        <taxon>Bacilli</taxon>
        <taxon>Bacillales</taxon>
        <taxon>Paenibacillaceae</taxon>
        <taxon>Paenibacillus</taxon>
    </lineage>
</organism>
<dbReference type="RefSeq" id="WP_307213285.1">
    <property type="nucleotide sequence ID" value="NZ_JAUSTI010000002.1"/>
</dbReference>
<protein>
    <submittedName>
        <fullName evidence="2">Uncharacterized protein</fullName>
    </submittedName>
</protein>
<proteinExistence type="predicted"/>
<keyword evidence="1" id="KW-0472">Membrane</keyword>
<dbReference type="Proteomes" id="UP001233836">
    <property type="component" value="Unassembled WGS sequence"/>
</dbReference>
<feature type="transmembrane region" description="Helical" evidence="1">
    <location>
        <begin position="47"/>
        <end position="69"/>
    </location>
</feature>
<evidence type="ECO:0000256" key="1">
    <source>
        <dbReference type="SAM" id="Phobius"/>
    </source>
</evidence>
<name>A0ABT9W8X1_9BACL</name>
<reference evidence="2 3" key="1">
    <citation type="submission" date="2023-07" db="EMBL/GenBank/DDBJ databases">
        <title>Sorghum-associated microbial communities from plants grown in Nebraska, USA.</title>
        <authorList>
            <person name="Schachtman D."/>
        </authorList>
    </citation>
    <scope>NUCLEOTIDE SEQUENCE [LARGE SCALE GENOMIC DNA]</scope>
    <source>
        <strain evidence="2 3">DS1314</strain>
    </source>
</reference>
<evidence type="ECO:0000313" key="2">
    <source>
        <dbReference type="EMBL" id="MDQ0169305.1"/>
    </source>
</evidence>